<keyword evidence="1" id="KW-0479">Metal-binding</keyword>
<dbReference type="GeneID" id="37174354"/>
<dbReference type="OrthoDB" id="408631at2759"/>
<evidence type="ECO:0000259" key="3">
    <source>
        <dbReference type="PROSITE" id="PS50089"/>
    </source>
</evidence>
<dbReference type="SUPFAM" id="SSF57850">
    <property type="entry name" value="RING/U-box"/>
    <property type="match status" value="1"/>
</dbReference>
<gene>
    <name evidence="4" type="ORF">BO86DRAFT_379194</name>
</gene>
<dbReference type="InterPro" id="IPR001841">
    <property type="entry name" value="Znf_RING"/>
</dbReference>
<dbReference type="PROSITE" id="PS50089">
    <property type="entry name" value="ZF_RING_2"/>
    <property type="match status" value="1"/>
</dbReference>
<keyword evidence="1" id="KW-0862">Zinc</keyword>
<accession>A0A8T8X1H9</accession>
<dbReference type="AlphaFoldDB" id="A0A8T8X1H9"/>
<keyword evidence="1" id="KW-0863">Zinc-finger</keyword>
<dbReference type="RefSeq" id="XP_025527837.1">
    <property type="nucleotide sequence ID" value="XM_025670662.1"/>
</dbReference>
<evidence type="ECO:0000313" key="5">
    <source>
        <dbReference type="Proteomes" id="UP000249497"/>
    </source>
</evidence>
<evidence type="ECO:0000256" key="2">
    <source>
        <dbReference type="SAM" id="MobiDB-lite"/>
    </source>
</evidence>
<dbReference type="InterPro" id="IPR013083">
    <property type="entry name" value="Znf_RING/FYVE/PHD"/>
</dbReference>
<dbReference type="SUPFAM" id="SSF53474">
    <property type="entry name" value="alpha/beta-Hydrolases"/>
    <property type="match status" value="1"/>
</dbReference>
<dbReference type="PANTHER" id="PTHR11559">
    <property type="entry name" value="CARBOXYLESTERASE"/>
    <property type="match status" value="1"/>
</dbReference>
<name>A0A8T8X1H9_ASPJA</name>
<dbReference type="Proteomes" id="UP000249497">
    <property type="component" value="Unassembled WGS sequence"/>
</dbReference>
<dbReference type="Pfam" id="PF13639">
    <property type="entry name" value="zf-RING_2"/>
    <property type="match status" value="1"/>
</dbReference>
<dbReference type="InterPro" id="IPR050309">
    <property type="entry name" value="Type-B_Carboxylest/Lipase"/>
</dbReference>
<dbReference type="Gene3D" id="3.30.40.10">
    <property type="entry name" value="Zinc/RING finger domain, C3HC4 (zinc finger)"/>
    <property type="match status" value="1"/>
</dbReference>
<reference evidence="4 5" key="1">
    <citation type="submission" date="2018-02" db="EMBL/GenBank/DDBJ databases">
        <title>The genomes of Aspergillus section Nigri reveals drivers in fungal speciation.</title>
        <authorList>
            <consortium name="DOE Joint Genome Institute"/>
            <person name="Vesth T.C."/>
            <person name="Nybo J."/>
            <person name="Theobald S."/>
            <person name="Brandl J."/>
            <person name="Frisvad J.C."/>
            <person name="Nielsen K.F."/>
            <person name="Lyhne E.K."/>
            <person name="Kogle M.E."/>
            <person name="Kuo A."/>
            <person name="Riley R."/>
            <person name="Clum A."/>
            <person name="Nolan M."/>
            <person name="Lipzen A."/>
            <person name="Salamov A."/>
            <person name="Henrissat B."/>
            <person name="Wiebenga A."/>
            <person name="De vries R.P."/>
            <person name="Grigoriev I.V."/>
            <person name="Mortensen U.H."/>
            <person name="Andersen M.R."/>
            <person name="Baker S.E."/>
        </authorList>
    </citation>
    <scope>NUCLEOTIDE SEQUENCE [LARGE SCALE GENOMIC DNA]</scope>
    <source>
        <strain evidence="4 5">CBS 114.51</strain>
    </source>
</reference>
<feature type="region of interest" description="Disordered" evidence="2">
    <location>
        <begin position="433"/>
        <end position="453"/>
    </location>
</feature>
<protein>
    <submittedName>
        <fullName evidence="4">Alpha/beta-hydrolase</fullName>
    </submittedName>
</protein>
<dbReference type="InterPro" id="IPR029058">
    <property type="entry name" value="AB_hydrolase_fold"/>
</dbReference>
<dbReference type="Gene3D" id="3.40.50.1820">
    <property type="entry name" value="alpha/beta hydrolase"/>
    <property type="match status" value="2"/>
</dbReference>
<feature type="domain" description="RING-type" evidence="3">
    <location>
        <begin position="508"/>
        <end position="534"/>
    </location>
</feature>
<evidence type="ECO:0000313" key="4">
    <source>
        <dbReference type="EMBL" id="RAH81943.1"/>
    </source>
</evidence>
<dbReference type="Pfam" id="PF00135">
    <property type="entry name" value="COesterase"/>
    <property type="match status" value="1"/>
</dbReference>
<evidence type="ECO:0000256" key="1">
    <source>
        <dbReference type="PROSITE-ProRule" id="PRU00175"/>
    </source>
</evidence>
<dbReference type="EMBL" id="KZ824792">
    <property type="protein sequence ID" value="RAH81943.1"/>
    <property type="molecule type" value="Genomic_DNA"/>
</dbReference>
<dbReference type="GO" id="GO:0008270">
    <property type="term" value="F:zinc ion binding"/>
    <property type="evidence" value="ECO:0007669"/>
    <property type="project" value="UniProtKB-KW"/>
</dbReference>
<sequence length="590" mass="63921">MSIGTLVRNLSGLEVSMIMDILYLPSTLNSTHVGNSARASAFRHSSSLLQHRLRALVESLDEAHFEGTVANDVESLLNIRFGQDTSGLNRFAPPKPFNYAPGTLVNATQVGAACPQPQQAVSSMPLFDNVTTMSEDCLTLRIDRPARTLSSAKIPVMVWIYGGGDSFGQIYDSVYDPTGLVTGTAQKGFPIIYVAVKYRVGVFGLAASPALAASDSLNVGLLGQRLALEWVQKHIAGFGGDPDPDQVTIVGESEGATGVGLLMTAYGGAYRTIDQLPTLASDTDVALFLATKYPALSATRIEQALALYPVSDFAGLPAENISAQYFRPSRMKRDAEFSCPALALHRADDRARYSDPGTRRPMTSYLGVSHFSDIPYLFDQAQSSSRYAPYATAADRILSSDISDSWAAFAAFGSLSHGNGTIAGWTGFTNSSPSRSIHDHHSASPRGSTHSNYRVRRKAKGGFMKLTTTVFGGLAGLSERFSQVKISSTQSRHIVPEPLDCTAIYRQLPCEHSFHQPCIDAWLCSHDTSCPLCRAKFYHLRRRIQPAHTAVQQQPLPPVARPGSFRSWCKRAFKRAATAEQPPGIAPPLM</sequence>
<proteinExistence type="predicted"/>
<organism evidence="4 5">
    <name type="scientific">Aspergillus japonicus CBS 114.51</name>
    <dbReference type="NCBI Taxonomy" id="1448312"/>
    <lineage>
        <taxon>Eukaryota</taxon>
        <taxon>Fungi</taxon>
        <taxon>Dikarya</taxon>
        <taxon>Ascomycota</taxon>
        <taxon>Pezizomycotina</taxon>
        <taxon>Eurotiomycetes</taxon>
        <taxon>Eurotiomycetidae</taxon>
        <taxon>Eurotiales</taxon>
        <taxon>Aspergillaceae</taxon>
        <taxon>Aspergillus</taxon>
        <taxon>Aspergillus subgen. Circumdati</taxon>
    </lineage>
</organism>
<keyword evidence="5" id="KW-1185">Reference proteome</keyword>
<dbReference type="InterPro" id="IPR002018">
    <property type="entry name" value="CarbesteraseB"/>
</dbReference>